<keyword evidence="1" id="KW-0812">Transmembrane</keyword>
<reference evidence="4 5" key="1">
    <citation type="journal article" date="2019" name="Syst. Appl. Microbiol.">
        <title>Characterization of Bifidobacterium species in feaces of the Egyptian fruit bat: Description of B. vespertilionis sp. nov. and B. rousetti sp. nov.</title>
        <authorList>
            <person name="Modesto M."/>
            <person name="Satti M."/>
            <person name="Watanabe K."/>
            <person name="Puglisi E."/>
            <person name="Morelli L."/>
            <person name="Huang C.-H."/>
            <person name="Liou J.-S."/>
            <person name="Miyashita M."/>
            <person name="Tamura T."/>
            <person name="Saito S."/>
            <person name="Mori K."/>
            <person name="Huang L."/>
            <person name="Sciavilla P."/>
            <person name="Sandri C."/>
            <person name="Spiezio C."/>
            <person name="Vitali F."/>
            <person name="Cavalieri D."/>
            <person name="Perpetuini G."/>
            <person name="Tofalo R."/>
            <person name="Bonetti A."/>
            <person name="Arita M."/>
            <person name="Mattarelli P."/>
        </authorList>
    </citation>
    <scope>NUCLEOTIDE SEQUENCE [LARGE SCALE GENOMIC DNA]</scope>
    <source>
        <strain evidence="2 5">RST16</strain>
        <strain evidence="3 4">RST8</strain>
    </source>
</reference>
<keyword evidence="1" id="KW-1133">Transmembrane helix</keyword>
<comment type="caution">
    <text evidence="3">The sequence shown here is derived from an EMBL/GenBank/DDBJ whole genome shotgun (WGS) entry which is preliminary data.</text>
</comment>
<dbReference type="EMBL" id="RZNZ01000002">
    <property type="protein sequence ID" value="KAA8822003.1"/>
    <property type="molecule type" value="Genomic_DNA"/>
</dbReference>
<dbReference type="Proteomes" id="UP000374630">
    <property type="component" value="Unassembled WGS sequence"/>
</dbReference>
<sequence length="235" mass="24843">MLIEVICWIGAAACTVMLVLTVMAGGVADRMPNGGYGQETGQGSFGVGVADTVAGFTFTLPDPATDSQYQAQLWRIDCVPATNTINGMDPDQYRIMLQEQAEARAANPAALFTLIVLQLGCAIAMALVMRNIRRISQVIQSWLDRADLFSPFDEGFVESLNRIGWLLIAMPVVAGAGSLLAVVLSSITGRSNLNISPQLSEIGMYLVVGALALLIAHVLDYGGGRIPQGARAAAS</sequence>
<evidence type="ECO:0008006" key="6">
    <source>
        <dbReference type="Google" id="ProtNLM"/>
    </source>
</evidence>
<name>A0A5J5DYT2_9BIFI</name>
<feature type="transmembrane region" description="Helical" evidence="1">
    <location>
        <begin position="165"/>
        <end position="187"/>
    </location>
</feature>
<feature type="transmembrane region" description="Helical" evidence="1">
    <location>
        <begin position="109"/>
        <end position="129"/>
    </location>
</feature>
<dbReference type="AlphaFoldDB" id="A0A5J5DYT2"/>
<evidence type="ECO:0000313" key="3">
    <source>
        <dbReference type="EMBL" id="KAA8823556.1"/>
    </source>
</evidence>
<keyword evidence="5" id="KW-1185">Reference proteome</keyword>
<evidence type="ECO:0000256" key="1">
    <source>
        <dbReference type="SAM" id="Phobius"/>
    </source>
</evidence>
<protein>
    <recommendedName>
        <fullName evidence="6">DUF2975 domain-containing protein</fullName>
    </recommendedName>
</protein>
<accession>A0A5J5DYT2</accession>
<gene>
    <name evidence="3" type="ORF">EM848_05280</name>
    <name evidence="2" type="ORF">EMO90_02005</name>
</gene>
<feature type="transmembrane region" description="Helical" evidence="1">
    <location>
        <begin position="202"/>
        <end position="221"/>
    </location>
</feature>
<organism evidence="3 4">
    <name type="scientific">Bifidobacterium vespertilionis</name>
    <dbReference type="NCBI Taxonomy" id="2562524"/>
    <lineage>
        <taxon>Bacteria</taxon>
        <taxon>Bacillati</taxon>
        <taxon>Actinomycetota</taxon>
        <taxon>Actinomycetes</taxon>
        <taxon>Bifidobacteriales</taxon>
        <taxon>Bifidobacteriaceae</taxon>
        <taxon>Bifidobacterium</taxon>
    </lineage>
</organism>
<evidence type="ECO:0000313" key="2">
    <source>
        <dbReference type="EMBL" id="KAA8822003.1"/>
    </source>
</evidence>
<evidence type="ECO:0000313" key="4">
    <source>
        <dbReference type="Proteomes" id="UP000345527"/>
    </source>
</evidence>
<dbReference type="OrthoDB" id="3232608at2"/>
<keyword evidence="1" id="KW-0472">Membrane</keyword>
<evidence type="ECO:0000313" key="5">
    <source>
        <dbReference type="Proteomes" id="UP000374630"/>
    </source>
</evidence>
<proteinExistence type="predicted"/>
<dbReference type="EMBL" id="RZOA01000008">
    <property type="protein sequence ID" value="KAA8823556.1"/>
    <property type="molecule type" value="Genomic_DNA"/>
</dbReference>
<dbReference type="RefSeq" id="WP_150353889.1">
    <property type="nucleotide sequence ID" value="NZ_RZNZ01000002.1"/>
</dbReference>
<dbReference type="Proteomes" id="UP000345527">
    <property type="component" value="Unassembled WGS sequence"/>
</dbReference>